<evidence type="ECO:0000313" key="3">
    <source>
        <dbReference type="EMBL" id="KAG6736967.1"/>
    </source>
</evidence>
<keyword evidence="4" id="KW-1185">Reference proteome</keyword>
<dbReference type="Gene3D" id="3.30.200.20">
    <property type="entry name" value="Phosphorylase Kinase, domain 1"/>
    <property type="match status" value="1"/>
</dbReference>
<keyword evidence="1" id="KW-0812">Transmembrane</keyword>
<dbReference type="GO" id="GO:0004672">
    <property type="term" value="F:protein kinase activity"/>
    <property type="evidence" value="ECO:0007669"/>
    <property type="project" value="InterPro"/>
</dbReference>
<proteinExistence type="predicted"/>
<dbReference type="GO" id="GO:0005524">
    <property type="term" value="F:ATP binding"/>
    <property type="evidence" value="ECO:0007669"/>
    <property type="project" value="InterPro"/>
</dbReference>
<keyword evidence="1" id="KW-1133">Transmembrane helix</keyword>
<dbReference type="PROSITE" id="PS50011">
    <property type="entry name" value="PROTEIN_KINASE_DOM"/>
    <property type="match status" value="1"/>
</dbReference>
<organism evidence="3 4">
    <name type="scientific">Populus tomentosa</name>
    <name type="common">Chinese white poplar</name>
    <dbReference type="NCBI Taxonomy" id="118781"/>
    <lineage>
        <taxon>Eukaryota</taxon>
        <taxon>Viridiplantae</taxon>
        <taxon>Streptophyta</taxon>
        <taxon>Embryophyta</taxon>
        <taxon>Tracheophyta</taxon>
        <taxon>Spermatophyta</taxon>
        <taxon>Magnoliopsida</taxon>
        <taxon>eudicotyledons</taxon>
        <taxon>Gunneridae</taxon>
        <taxon>Pentapetalae</taxon>
        <taxon>rosids</taxon>
        <taxon>fabids</taxon>
        <taxon>Malpighiales</taxon>
        <taxon>Salicaceae</taxon>
        <taxon>Saliceae</taxon>
        <taxon>Populus</taxon>
    </lineage>
</organism>
<keyword evidence="1" id="KW-0472">Membrane</keyword>
<evidence type="ECO:0000313" key="4">
    <source>
        <dbReference type="Proteomes" id="UP000886885"/>
    </source>
</evidence>
<reference evidence="3" key="1">
    <citation type="journal article" date="2020" name="bioRxiv">
        <title>Hybrid origin of Populus tomentosa Carr. identified through genome sequencing and phylogenomic analysis.</title>
        <authorList>
            <person name="An X."/>
            <person name="Gao K."/>
            <person name="Chen Z."/>
            <person name="Li J."/>
            <person name="Yang X."/>
            <person name="Yang X."/>
            <person name="Zhou J."/>
            <person name="Guo T."/>
            <person name="Zhao T."/>
            <person name="Huang S."/>
            <person name="Miao D."/>
            <person name="Khan W.U."/>
            <person name="Rao P."/>
            <person name="Ye M."/>
            <person name="Lei B."/>
            <person name="Liao W."/>
            <person name="Wang J."/>
            <person name="Ji L."/>
            <person name="Li Y."/>
            <person name="Guo B."/>
            <person name="Mustafa N.S."/>
            <person name="Li S."/>
            <person name="Yun Q."/>
            <person name="Keller S.R."/>
            <person name="Mao J."/>
            <person name="Zhang R."/>
            <person name="Strauss S.H."/>
        </authorList>
    </citation>
    <scope>NUCLEOTIDE SEQUENCE</scope>
    <source>
        <strain evidence="3">GM15</strain>
        <tissue evidence="3">Leaf</tissue>
    </source>
</reference>
<name>A0A8X7XUD5_POPTO</name>
<feature type="transmembrane region" description="Helical" evidence="1">
    <location>
        <begin position="73"/>
        <end position="96"/>
    </location>
</feature>
<sequence>MMLMQLRTKSTYGIRSNWHGDPSAPRNYESVVEWIDGEIAPDIGSLKLLESLVDGNSELCNPSVPCQKKKKKITVVLVVALMAAAFVLAAGLAIVLCCLKRKKKQSLVSNSEGRRSEGLNFLVYHGYLNDTQAAVKMLSPSSVQGYKEFEAEVKLLLRVLHRNLTNLVGYCDEGTNMGLVYEYMANGNLIDYLSGLLIPELYYNIFGRRSYNLFFWNVSTTGADRNKKS</sequence>
<comment type="caution">
    <text evidence="3">The sequence shown here is derived from an EMBL/GenBank/DDBJ whole genome shotgun (WGS) entry which is preliminary data.</text>
</comment>
<evidence type="ECO:0000256" key="1">
    <source>
        <dbReference type="SAM" id="Phobius"/>
    </source>
</evidence>
<dbReference type="OrthoDB" id="845841at2759"/>
<gene>
    <name evidence="3" type="ORF">POTOM_060085</name>
</gene>
<protein>
    <recommendedName>
        <fullName evidence="2">Protein kinase domain-containing protein</fullName>
    </recommendedName>
</protein>
<dbReference type="PANTHER" id="PTHR45631">
    <property type="entry name" value="OS07G0107800 PROTEIN-RELATED"/>
    <property type="match status" value="1"/>
</dbReference>
<dbReference type="Proteomes" id="UP000886885">
    <property type="component" value="Unassembled WGS sequence"/>
</dbReference>
<dbReference type="SUPFAM" id="SSF56112">
    <property type="entry name" value="Protein kinase-like (PK-like)"/>
    <property type="match status" value="1"/>
</dbReference>
<dbReference type="AlphaFoldDB" id="A0A8X7XUD5"/>
<dbReference type="Pfam" id="PF07714">
    <property type="entry name" value="PK_Tyr_Ser-Thr"/>
    <property type="match status" value="1"/>
</dbReference>
<dbReference type="InterPro" id="IPR000719">
    <property type="entry name" value="Prot_kinase_dom"/>
</dbReference>
<evidence type="ECO:0000259" key="2">
    <source>
        <dbReference type="PROSITE" id="PS50011"/>
    </source>
</evidence>
<dbReference type="EMBL" id="JAAWWB010000372">
    <property type="protein sequence ID" value="KAG6736967.1"/>
    <property type="molecule type" value="Genomic_DNA"/>
</dbReference>
<feature type="domain" description="Protein kinase" evidence="2">
    <location>
        <begin position="106"/>
        <end position="229"/>
    </location>
</feature>
<dbReference type="InterPro" id="IPR001245">
    <property type="entry name" value="Ser-Thr/Tyr_kinase_cat_dom"/>
</dbReference>
<dbReference type="InterPro" id="IPR011009">
    <property type="entry name" value="Kinase-like_dom_sf"/>
</dbReference>
<dbReference type="PANTHER" id="PTHR45631:SF180">
    <property type="entry name" value="PROTEIN KINASE DOMAIN-CONTAINING PROTEIN"/>
    <property type="match status" value="1"/>
</dbReference>
<accession>A0A8X7XUD5</accession>